<evidence type="ECO:0008006" key="6">
    <source>
        <dbReference type="Google" id="ProtNLM"/>
    </source>
</evidence>
<dbReference type="Proteomes" id="UP000597989">
    <property type="component" value="Unassembled WGS sequence"/>
</dbReference>
<evidence type="ECO:0000313" key="3">
    <source>
        <dbReference type="EMBL" id="GGI84481.1"/>
    </source>
</evidence>
<organism evidence="3 4">
    <name type="scientific">Saccharopolyspora thermophila</name>
    <dbReference type="NCBI Taxonomy" id="89367"/>
    <lineage>
        <taxon>Bacteria</taxon>
        <taxon>Bacillati</taxon>
        <taxon>Actinomycetota</taxon>
        <taxon>Actinomycetes</taxon>
        <taxon>Pseudonocardiales</taxon>
        <taxon>Pseudonocardiaceae</taxon>
        <taxon>Saccharopolyspora</taxon>
    </lineage>
</organism>
<proteinExistence type="predicted"/>
<keyword evidence="5" id="KW-1185">Reference proteome</keyword>
<dbReference type="EMBL" id="BAAAHC010000008">
    <property type="protein sequence ID" value="GAA0517779.1"/>
    <property type="molecule type" value="Genomic_DNA"/>
</dbReference>
<reference evidence="2" key="4">
    <citation type="submission" date="2023-12" db="EMBL/GenBank/DDBJ databases">
        <authorList>
            <person name="Sun Q."/>
            <person name="Inoue M."/>
        </authorList>
    </citation>
    <scope>NUCLEOTIDE SEQUENCE</scope>
    <source>
        <strain evidence="2">JCM 10664</strain>
    </source>
</reference>
<name>A0A917NCM5_9PSEU</name>
<evidence type="ECO:0000256" key="1">
    <source>
        <dbReference type="SAM" id="MobiDB-lite"/>
    </source>
</evidence>
<reference evidence="2 5" key="2">
    <citation type="journal article" date="2019" name="Int. J. Syst. Evol. Microbiol.">
        <title>The Global Catalogue of Microorganisms (GCM) 10K type strain sequencing project: providing services to taxonomists for standard genome sequencing and annotation.</title>
        <authorList>
            <consortium name="The Broad Institute Genomics Platform"/>
            <consortium name="The Broad Institute Genome Sequencing Center for Infectious Disease"/>
            <person name="Wu L."/>
            <person name="Ma J."/>
        </authorList>
    </citation>
    <scope>NUCLEOTIDE SEQUENCE [LARGE SCALE GENOMIC DNA]</scope>
    <source>
        <strain evidence="2 5">JCM 10664</strain>
    </source>
</reference>
<comment type="caution">
    <text evidence="3">The sequence shown here is derived from an EMBL/GenBank/DDBJ whole genome shotgun (WGS) entry which is preliminary data.</text>
</comment>
<protein>
    <recommendedName>
        <fullName evidence="6">YbaB/EbfC DNA-binding family protein</fullName>
    </recommendedName>
</protein>
<dbReference type="EMBL" id="BMMT01000006">
    <property type="protein sequence ID" value="GGI84481.1"/>
    <property type="molecule type" value="Genomic_DNA"/>
</dbReference>
<reference evidence="3" key="3">
    <citation type="submission" date="2020-09" db="EMBL/GenBank/DDBJ databases">
        <authorList>
            <person name="Sun Q."/>
            <person name="Zhou Y."/>
        </authorList>
    </citation>
    <scope>NUCLEOTIDE SEQUENCE</scope>
    <source>
        <strain evidence="3">CGMCC 4.7206</strain>
    </source>
</reference>
<dbReference type="Proteomes" id="UP001500220">
    <property type="component" value="Unassembled WGS sequence"/>
</dbReference>
<feature type="compositionally biased region" description="Acidic residues" evidence="1">
    <location>
        <begin position="114"/>
        <end position="128"/>
    </location>
</feature>
<evidence type="ECO:0000313" key="2">
    <source>
        <dbReference type="EMBL" id="GAA0517779.1"/>
    </source>
</evidence>
<dbReference type="RefSeq" id="WP_188987223.1">
    <property type="nucleotide sequence ID" value="NZ_BAAAHC010000008.1"/>
</dbReference>
<dbReference type="AlphaFoldDB" id="A0A917NCM5"/>
<sequence length="138" mass="14909">MDADERTIDDLIAIAEGIPERPMDLAASMDRIRGTAEGEGISLEVDLQGMLVELELTDQALALGPEGLAAELTRLSEEASFDALQQGLVAIEVGCGAKVATEVGEYLNSLFEEQEAEAPDEFQGEEPAPESWTRKESW</sequence>
<reference evidence="3 4" key="1">
    <citation type="journal article" date="2014" name="Int. J. Syst. Evol. Microbiol.">
        <title>Complete genome sequence of Corynebacterium casei LMG S-19264T (=DSM 44701T), isolated from a smear-ripened cheese.</title>
        <authorList>
            <consortium name="US DOE Joint Genome Institute (JGI-PGF)"/>
            <person name="Walter F."/>
            <person name="Albersmeier A."/>
            <person name="Kalinowski J."/>
            <person name="Ruckert C."/>
        </authorList>
    </citation>
    <scope>NUCLEOTIDE SEQUENCE [LARGE SCALE GENOMIC DNA]</scope>
    <source>
        <strain evidence="3 4">CGMCC 4.7206</strain>
    </source>
</reference>
<evidence type="ECO:0000313" key="4">
    <source>
        <dbReference type="Proteomes" id="UP000597989"/>
    </source>
</evidence>
<gene>
    <name evidence="2" type="ORF">GCM10009545_19770</name>
    <name evidence="3" type="ORF">GCM10011581_22020</name>
</gene>
<feature type="region of interest" description="Disordered" evidence="1">
    <location>
        <begin position="114"/>
        <end position="138"/>
    </location>
</feature>
<evidence type="ECO:0000313" key="5">
    <source>
        <dbReference type="Proteomes" id="UP001500220"/>
    </source>
</evidence>
<accession>A0A917NCM5</accession>